<evidence type="ECO:0000259" key="8">
    <source>
        <dbReference type="PROSITE" id="PS50250"/>
    </source>
</evidence>
<evidence type="ECO:0000256" key="4">
    <source>
        <dbReference type="ARBA" id="ARBA00014881"/>
    </source>
</evidence>
<dbReference type="SUPFAM" id="SSF46785">
    <property type="entry name" value="Winged helix' DNA-binding domain"/>
    <property type="match status" value="1"/>
</dbReference>
<feature type="domain" description="PCI" evidence="8">
    <location>
        <begin position="174"/>
        <end position="346"/>
    </location>
</feature>
<evidence type="ECO:0000256" key="1">
    <source>
        <dbReference type="ARBA" id="ARBA00004123"/>
    </source>
</evidence>
<keyword evidence="10" id="KW-1185">Reference proteome</keyword>
<dbReference type="Proteomes" id="UP000051952">
    <property type="component" value="Unassembled WGS sequence"/>
</dbReference>
<dbReference type="OMA" id="WVAEIDE"/>
<dbReference type="InterPro" id="IPR040134">
    <property type="entry name" value="PSMD12/CSN4"/>
</dbReference>
<dbReference type="InterPro" id="IPR054559">
    <property type="entry name" value="PSMD12-CSN4-like_N"/>
</dbReference>
<comment type="subcellular location">
    <subcellularLocation>
        <location evidence="2">Cytoplasm</location>
    </subcellularLocation>
    <subcellularLocation>
        <location evidence="1">Nucleus</location>
    </subcellularLocation>
</comment>
<evidence type="ECO:0000256" key="3">
    <source>
        <dbReference type="ARBA" id="ARBA00010417"/>
    </source>
</evidence>
<dbReference type="PANTHER" id="PTHR10855">
    <property type="entry name" value="26S PROTEASOME NON-ATPASE REGULATORY SUBUNIT 12/COP9 SIGNALOSOME COMPLEX SUBUNIT 4"/>
    <property type="match status" value="1"/>
</dbReference>
<dbReference type="InterPro" id="IPR036388">
    <property type="entry name" value="WH-like_DNA-bd_sf"/>
</dbReference>
<evidence type="ECO:0000256" key="5">
    <source>
        <dbReference type="ARBA" id="ARBA00022490"/>
    </source>
</evidence>
<reference evidence="10" key="1">
    <citation type="submission" date="2015-09" db="EMBL/GenBank/DDBJ databases">
        <authorList>
            <consortium name="Pathogen Informatics"/>
        </authorList>
    </citation>
    <scope>NUCLEOTIDE SEQUENCE [LARGE SCALE GENOMIC DNA]</scope>
    <source>
        <strain evidence="10">Lake Konstanz</strain>
    </source>
</reference>
<dbReference type="EMBL" id="CYKH01000464">
    <property type="protein sequence ID" value="CUF96244.1"/>
    <property type="molecule type" value="Genomic_DNA"/>
</dbReference>
<evidence type="ECO:0000256" key="2">
    <source>
        <dbReference type="ARBA" id="ARBA00004496"/>
    </source>
</evidence>
<evidence type="ECO:0000256" key="7">
    <source>
        <dbReference type="ARBA" id="ARBA00023242"/>
    </source>
</evidence>
<evidence type="ECO:0000256" key="6">
    <source>
        <dbReference type="ARBA" id="ARBA00022790"/>
    </source>
</evidence>
<sequence>MRSLPLLQASSLTELTVLMDELFEDSTPLATVIDETNTMITFAFDDDSNGDFTMKVCEALIPRIAKRGAGMNEQALRVREVLADHYEVRGRVNDVRNVLSTIPVAPGLRSARADFQLSVALRLIRLALQHDDVILFDSQLPRALAARKALSSSDPATPSLHHEFLGLQAQVFDRKRKFFDAGLRFYECSTKSEDEAERLEFLRRSIVCGILCNAGPQRSKLLATLVKDERVAQFGDLSAIVTTVHASRFIRPEDISVLTGFLEPHHTKEINAAGQSALQAAVAQHNLQAASRFYSNLSLTDLGELLGIQGHSVDAEKIAAQMIAEGRLAGSIDQVDQYIYFAHNNDVTLREWDAHILETCNVATSIATDISVRYGTSIL</sequence>
<evidence type="ECO:0000313" key="9">
    <source>
        <dbReference type="EMBL" id="CUF96244.1"/>
    </source>
</evidence>
<dbReference type="Pfam" id="PF22241">
    <property type="entry name" value="PSMD12-CSN4_N"/>
    <property type="match status" value="1"/>
</dbReference>
<dbReference type="PANTHER" id="PTHR10855:SF2">
    <property type="entry name" value="COP9 SIGNALOSOME COMPLEX SUBUNIT 4"/>
    <property type="match status" value="1"/>
</dbReference>
<dbReference type="VEuPathDB" id="TriTrypDB:BSAL_67930"/>
<keyword evidence="5" id="KW-0963">Cytoplasm</keyword>
<dbReference type="InterPro" id="IPR000717">
    <property type="entry name" value="PCI_dom"/>
</dbReference>
<protein>
    <recommendedName>
        <fullName evidence="4">COP9 signalosome complex subunit 4</fullName>
    </recommendedName>
</protein>
<dbReference type="GO" id="GO:0008180">
    <property type="term" value="C:COP9 signalosome"/>
    <property type="evidence" value="ECO:0007669"/>
    <property type="project" value="UniProtKB-KW"/>
</dbReference>
<name>A0A0S4IUW4_BODSA</name>
<dbReference type="SMART" id="SM00088">
    <property type="entry name" value="PINT"/>
    <property type="match status" value="1"/>
</dbReference>
<gene>
    <name evidence="9" type="ORF">BSAL_67930</name>
</gene>
<keyword evidence="7" id="KW-0539">Nucleus</keyword>
<dbReference type="OrthoDB" id="295656at2759"/>
<dbReference type="Pfam" id="PF01399">
    <property type="entry name" value="PCI"/>
    <property type="match status" value="1"/>
</dbReference>
<dbReference type="PROSITE" id="PS50250">
    <property type="entry name" value="PCI"/>
    <property type="match status" value="1"/>
</dbReference>
<accession>A0A0S4IUW4</accession>
<dbReference type="Gene3D" id="1.10.10.10">
    <property type="entry name" value="Winged helix-like DNA-binding domain superfamily/Winged helix DNA-binding domain"/>
    <property type="match status" value="1"/>
</dbReference>
<comment type="similarity">
    <text evidence="3">Belongs to the CSN4 family.</text>
</comment>
<proteinExistence type="inferred from homology"/>
<dbReference type="InterPro" id="IPR036390">
    <property type="entry name" value="WH_DNA-bd_sf"/>
</dbReference>
<keyword evidence="6" id="KW-0736">Signalosome</keyword>
<evidence type="ECO:0000313" key="10">
    <source>
        <dbReference type="Proteomes" id="UP000051952"/>
    </source>
</evidence>
<organism evidence="9 10">
    <name type="scientific">Bodo saltans</name>
    <name type="common">Flagellated protozoan</name>
    <dbReference type="NCBI Taxonomy" id="75058"/>
    <lineage>
        <taxon>Eukaryota</taxon>
        <taxon>Discoba</taxon>
        <taxon>Euglenozoa</taxon>
        <taxon>Kinetoplastea</taxon>
        <taxon>Metakinetoplastina</taxon>
        <taxon>Eubodonida</taxon>
        <taxon>Bodonidae</taxon>
        <taxon>Bodo</taxon>
    </lineage>
</organism>
<dbReference type="AlphaFoldDB" id="A0A0S4IUW4"/>
<dbReference type="GO" id="GO:0005829">
    <property type="term" value="C:cytosol"/>
    <property type="evidence" value="ECO:0007669"/>
    <property type="project" value="TreeGrafter"/>
</dbReference>